<protein>
    <submittedName>
        <fullName evidence="1">DNA pilot protein</fullName>
    </submittedName>
</protein>
<organism evidence="1">
    <name type="scientific">Dulem virus 106</name>
    <dbReference type="NCBI Taxonomy" id="3145583"/>
    <lineage>
        <taxon>Viruses</taxon>
        <taxon>Monodnaviria</taxon>
        <taxon>Sangervirae</taxon>
        <taxon>Phixviricota</taxon>
        <taxon>Malgrandaviricetes</taxon>
        <taxon>Petitvirales</taxon>
        <taxon>Microviridae</taxon>
        <taxon>Microvirus</taxon>
    </lineage>
</organism>
<accession>A0AAU8BAP3</accession>
<sequence>MASAIDAARTIGAGVQSFASGLANLAKQNKVNSYVQSVYDTSAKNNAWSAQQAAGLRDWQQEQNRIAMEFNAAEAAKNRDWQEYMSSTAHQREVADLKAAGLNPVLSAMGGNGAAVTSGATASGVTSSGAKGDTDTSANSAMVTLLATMLNNQTQLESQRMSAVSNQAIADKYTAMSKYTAELGAQTQLSTANISALSNQYVAQIHAGATMSAAAMSAEAAKVSASIHAAASKYGYDVSAMTQKEIAAFNSEVNRDLKQMDIDAEFNLKEAFPSNFYGLASSVLGQMGGNSGLGNLGNSAQRIMQGIKNISAGRSWFAGFNR</sequence>
<reference evidence="1" key="1">
    <citation type="submission" date="2024-03" db="EMBL/GenBank/DDBJ databases">
        <title>Diverse circular DNA viruses in blood, oral, and fecal samples of captive lemurs.</title>
        <authorList>
            <person name="Paietta E.N."/>
            <person name="Kraberger S."/>
            <person name="Lund M.C."/>
            <person name="Custer J.M."/>
            <person name="Vargas K.M."/>
            <person name="Ehmke E.E."/>
            <person name="Yoder A.D."/>
            <person name="Varsani A."/>
        </authorList>
    </citation>
    <scope>NUCLEOTIDE SEQUENCE</scope>
    <source>
        <strain evidence="1">Duke_28FS_110</strain>
    </source>
</reference>
<evidence type="ECO:0000313" key="1">
    <source>
        <dbReference type="EMBL" id="XCD07992.1"/>
    </source>
</evidence>
<name>A0AAU8BAP3_9VIRU</name>
<proteinExistence type="predicted"/>
<dbReference type="EMBL" id="PP511840">
    <property type="protein sequence ID" value="XCD07992.1"/>
    <property type="molecule type" value="Genomic_DNA"/>
</dbReference>